<dbReference type="InterPro" id="IPR002509">
    <property type="entry name" value="NODB_dom"/>
</dbReference>
<dbReference type="Pfam" id="PF01522">
    <property type="entry name" value="Polysacc_deac_1"/>
    <property type="match status" value="1"/>
</dbReference>
<sequence>MQAYSQAGHIIANHSHSHLNFNQVSLAQYVDDFSLTDTKLSQFSSYKKWFRFPYLREGDTNKKRDGMREVLQKQGYINAYITLNNYDWYLENLF</sequence>
<proteinExistence type="predicted"/>
<name>A0ABT0LKR0_9GAMM</name>
<evidence type="ECO:0000313" key="2">
    <source>
        <dbReference type="EMBL" id="MCL1127746.1"/>
    </source>
</evidence>
<feature type="domain" description="NodB homology" evidence="1">
    <location>
        <begin position="1"/>
        <end position="94"/>
    </location>
</feature>
<gene>
    <name evidence="2" type="ORF">L2764_25590</name>
</gene>
<organism evidence="2 3">
    <name type="scientific">Shewanella surugensis</name>
    <dbReference type="NCBI Taxonomy" id="212020"/>
    <lineage>
        <taxon>Bacteria</taxon>
        <taxon>Pseudomonadati</taxon>
        <taxon>Pseudomonadota</taxon>
        <taxon>Gammaproteobacteria</taxon>
        <taxon>Alteromonadales</taxon>
        <taxon>Shewanellaceae</taxon>
        <taxon>Shewanella</taxon>
    </lineage>
</organism>
<dbReference type="Proteomes" id="UP001203423">
    <property type="component" value="Unassembled WGS sequence"/>
</dbReference>
<dbReference type="Gene3D" id="3.20.20.370">
    <property type="entry name" value="Glycoside hydrolase/deacetylase"/>
    <property type="match status" value="1"/>
</dbReference>
<comment type="caution">
    <text evidence="2">The sequence shown here is derived from an EMBL/GenBank/DDBJ whole genome shotgun (WGS) entry which is preliminary data.</text>
</comment>
<evidence type="ECO:0000313" key="3">
    <source>
        <dbReference type="Proteomes" id="UP001203423"/>
    </source>
</evidence>
<dbReference type="InterPro" id="IPR011330">
    <property type="entry name" value="Glyco_hydro/deAcase_b/a-brl"/>
</dbReference>
<reference evidence="2 3" key="1">
    <citation type="submission" date="2022-01" db="EMBL/GenBank/DDBJ databases">
        <title>Whole genome-based taxonomy of the Shewanellaceae.</title>
        <authorList>
            <person name="Martin-Rodriguez A.J."/>
        </authorList>
    </citation>
    <scope>NUCLEOTIDE SEQUENCE [LARGE SCALE GENOMIC DNA]</scope>
    <source>
        <strain evidence="2 3">DSM 17177</strain>
    </source>
</reference>
<dbReference type="SUPFAM" id="SSF88713">
    <property type="entry name" value="Glycoside hydrolase/deacetylase"/>
    <property type="match status" value="1"/>
</dbReference>
<evidence type="ECO:0000259" key="1">
    <source>
        <dbReference type="PROSITE" id="PS51677"/>
    </source>
</evidence>
<accession>A0ABT0LKR0</accession>
<protein>
    <submittedName>
        <fullName evidence="2">Polysaccharide deacetylase family protein</fullName>
    </submittedName>
</protein>
<dbReference type="PROSITE" id="PS51677">
    <property type="entry name" value="NODB"/>
    <property type="match status" value="1"/>
</dbReference>
<keyword evidence="3" id="KW-1185">Reference proteome</keyword>
<dbReference type="EMBL" id="JAKIKS010000205">
    <property type="protein sequence ID" value="MCL1127746.1"/>
    <property type="molecule type" value="Genomic_DNA"/>
</dbReference>